<keyword evidence="2 4" id="KW-0378">Hydrolase</keyword>
<proteinExistence type="inferred from homology"/>
<dbReference type="GO" id="GO:0016289">
    <property type="term" value="F:acyl-CoA hydrolase activity"/>
    <property type="evidence" value="ECO:0007669"/>
    <property type="project" value="TreeGrafter"/>
</dbReference>
<evidence type="ECO:0000256" key="2">
    <source>
        <dbReference type="ARBA" id="ARBA00022801"/>
    </source>
</evidence>
<reference evidence="4 5" key="1">
    <citation type="submission" date="2020-07" db="EMBL/GenBank/DDBJ databases">
        <title>Sequencing the genomes of 1000 actinobacteria strains.</title>
        <authorList>
            <person name="Klenk H.-P."/>
        </authorList>
    </citation>
    <scope>NUCLEOTIDE SEQUENCE [LARGE SCALE GENOMIC DNA]</scope>
    <source>
        <strain evidence="4 5">CXB654</strain>
    </source>
</reference>
<dbReference type="AlphaFoldDB" id="A0A852TTM3"/>
<sequence>MSENGSAAGPAAAAAPDGAQRTAEASVAAMMAADAASNALGIEVTGVAPGCARASMRVTDRMVNGHGMCHGGYVFLLADTAFAAACNTYDVVTVAAGADIAFVSSARPGDVLLATGTERTRYGRSGVYDITVTRADGDVVAEFRGRSRALPGHVKGAQR</sequence>
<dbReference type="SUPFAM" id="SSF54637">
    <property type="entry name" value="Thioesterase/thiol ester dehydrase-isomerase"/>
    <property type="match status" value="1"/>
</dbReference>
<dbReference type="EMBL" id="JACCCC010000001">
    <property type="protein sequence ID" value="NYE45290.1"/>
    <property type="molecule type" value="Genomic_DNA"/>
</dbReference>
<protein>
    <submittedName>
        <fullName evidence="4">Acyl-CoA thioesterase</fullName>
        <ecNumber evidence="4">3.1.2.-</ecNumber>
    </submittedName>
</protein>
<dbReference type="InterPro" id="IPR029069">
    <property type="entry name" value="HotDog_dom_sf"/>
</dbReference>
<dbReference type="FunFam" id="3.10.129.10:FF:000022">
    <property type="entry name" value="Phenylacetic acid degradation protein"/>
    <property type="match status" value="1"/>
</dbReference>
<dbReference type="EC" id="3.1.2.-" evidence="4"/>
<dbReference type="NCBIfam" id="TIGR02286">
    <property type="entry name" value="PaaD"/>
    <property type="match status" value="1"/>
</dbReference>
<evidence type="ECO:0000313" key="5">
    <source>
        <dbReference type="Proteomes" id="UP000589036"/>
    </source>
</evidence>
<dbReference type="Proteomes" id="UP000589036">
    <property type="component" value="Unassembled WGS sequence"/>
</dbReference>
<name>A0A852TTM3_9ACTN</name>
<dbReference type="Pfam" id="PF03061">
    <property type="entry name" value="4HBT"/>
    <property type="match status" value="1"/>
</dbReference>
<evidence type="ECO:0000313" key="4">
    <source>
        <dbReference type="EMBL" id="NYE45290.1"/>
    </source>
</evidence>
<organism evidence="4 5">
    <name type="scientific">Spinactinospora alkalitolerans</name>
    <dbReference type="NCBI Taxonomy" id="687207"/>
    <lineage>
        <taxon>Bacteria</taxon>
        <taxon>Bacillati</taxon>
        <taxon>Actinomycetota</taxon>
        <taxon>Actinomycetes</taxon>
        <taxon>Streptosporangiales</taxon>
        <taxon>Nocardiopsidaceae</taxon>
        <taxon>Spinactinospora</taxon>
    </lineage>
</organism>
<gene>
    <name evidence="4" type="ORF">HDA32_000410</name>
</gene>
<dbReference type="InterPro" id="IPR003736">
    <property type="entry name" value="PAAI_dom"/>
</dbReference>
<feature type="domain" description="Thioesterase" evidence="3">
    <location>
        <begin position="66"/>
        <end position="140"/>
    </location>
</feature>
<comment type="caution">
    <text evidence="4">The sequence shown here is derived from an EMBL/GenBank/DDBJ whole genome shotgun (WGS) entry which is preliminary data.</text>
</comment>
<dbReference type="PANTHER" id="PTHR42856:SF1">
    <property type="entry name" value="ACYL-COENZYME A THIOESTERASE PAAI"/>
    <property type="match status" value="1"/>
</dbReference>
<evidence type="ECO:0000256" key="1">
    <source>
        <dbReference type="ARBA" id="ARBA00008324"/>
    </source>
</evidence>
<accession>A0A852TTM3</accession>
<comment type="similarity">
    <text evidence="1">Belongs to the thioesterase PaaI family.</text>
</comment>
<keyword evidence="5" id="KW-1185">Reference proteome</keyword>
<dbReference type="RefSeq" id="WP_312863002.1">
    <property type="nucleotide sequence ID" value="NZ_BAAAYY010000021.1"/>
</dbReference>
<dbReference type="PANTHER" id="PTHR42856">
    <property type="entry name" value="ACYL-COENZYME A THIOESTERASE PAAI"/>
    <property type="match status" value="1"/>
</dbReference>
<dbReference type="InterPro" id="IPR006683">
    <property type="entry name" value="Thioestr_dom"/>
</dbReference>
<evidence type="ECO:0000259" key="3">
    <source>
        <dbReference type="Pfam" id="PF03061"/>
    </source>
</evidence>
<dbReference type="InterPro" id="IPR052723">
    <property type="entry name" value="Acyl-CoA_thioesterase_PaaI"/>
</dbReference>
<dbReference type="Gene3D" id="3.10.129.10">
    <property type="entry name" value="Hotdog Thioesterase"/>
    <property type="match status" value="1"/>
</dbReference>
<dbReference type="NCBIfam" id="TIGR00369">
    <property type="entry name" value="unchar_dom_1"/>
    <property type="match status" value="1"/>
</dbReference>
<dbReference type="CDD" id="cd03443">
    <property type="entry name" value="PaaI_thioesterase"/>
    <property type="match status" value="1"/>
</dbReference>
<dbReference type="InterPro" id="IPR011973">
    <property type="entry name" value="PaaD"/>
</dbReference>